<reference evidence="3" key="1">
    <citation type="journal article" date="2012" name="Science">
        <title>The Paleozoic origin of enzymatic lignin decomposition reconstructed from 31 fungal genomes.</title>
        <authorList>
            <person name="Floudas D."/>
            <person name="Binder M."/>
            <person name="Riley R."/>
            <person name="Barry K."/>
            <person name="Blanchette R.A."/>
            <person name="Henrissat B."/>
            <person name="Martinez A.T."/>
            <person name="Otillar R."/>
            <person name="Spatafora J.W."/>
            <person name="Yadav J.S."/>
            <person name="Aerts A."/>
            <person name="Benoit I."/>
            <person name="Boyd A."/>
            <person name="Carlson A."/>
            <person name="Copeland A."/>
            <person name="Coutinho P.M."/>
            <person name="de Vries R.P."/>
            <person name="Ferreira P."/>
            <person name="Findley K."/>
            <person name="Foster B."/>
            <person name="Gaskell J."/>
            <person name="Glotzer D."/>
            <person name="Gorecki P."/>
            <person name="Heitman J."/>
            <person name="Hesse C."/>
            <person name="Hori C."/>
            <person name="Igarashi K."/>
            <person name="Jurgens J.A."/>
            <person name="Kallen N."/>
            <person name="Kersten P."/>
            <person name="Kohler A."/>
            <person name="Kuees U."/>
            <person name="Kumar T.K.A."/>
            <person name="Kuo A."/>
            <person name="LaButti K."/>
            <person name="Larrondo L.F."/>
            <person name="Lindquist E."/>
            <person name="Ling A."/>
            <person name="Lombard V."/>
            <person name="Lucas S."/>
            <person name="Lundell T."/>
            <person name="Martin R."/>
            <person name="McLaughlin D.J."/>
            <person name="Morgenstern I."/>
            <person name="Morin E."/>
            <person name="Murat C."/>
            <person name="Nagy L.G."/>
            <person name="Nolan M."/>
            <person name="Ohm R.A."/>
            <person name="Patyshakuliyeva A."/>
            <person name="Rokas A."/>
            <person name="Ruiz-Duenas F.J."/>
            <person name="Sabat G."/>
            <person name="Salamov A."/>
            <person name="Samejima M."/>
            <person name="Schmutz J."/>
            <person name="Slot J.C."/>
            <person name="St John F."/>
            <person name="Stenlid J."/>
            <person name="Sun H."/>
            <person name="Sun S."/>
            <person name="Syed K."/>
            <person name="Tsang A."/>
            <person name="Wiebenga A."/>
            <person name="Young D."/>
            <person name="Pisabarro A."/>
            <person name="Eastwood D.C."/>
            <person name="Martin F."/>
            <person name="Cullen D."/>
            <person name="Grigoriev I.V."/>
            <person name="Hibbett D.S."/>
        </authorList>
    </citation>
    <scope>NUCLEOTIDE SEQUENCE [LARGE SCALE GENOMIC DNA]</scope>
    <source>
        <strain evidence="3">RWD-64-598 SS2</strain>
    </source>
</reference>
<keyword evidence="1" id="KW-0472">Membrane</keyword>
<evidence type="ECO:0008006" key="4">
    <source>
        <dbReference type="Google" id="ProtNLM"/>
    </source>
</evidence>
<feature type="transmembrane region" description="Helical" evidence="1">
    <location>
        <begin position="231"/>
        <end position="251"/>
    </location>
</feature>
<dbReference type="KEGG" id="cput:CONPUDRAFT_85065"/>
<comment type="caution">
    <text evidence="2">The sequence shown here is derived from an EMBL/GenBank/DDBJ whole genome shotgun (WGS) entry which is preliminary data.</text>
</comment>
<feature type="transmembrane region" description="Helical" evidence="1">
    <location>
        <begin position="257"/>
        <end position="274"/>
    </location>
</feature>
<dbReference type="AlphaFoldDB" id="A0A5M3MAY4"/>
<evidence type="ECO:0000256" key="1">
    <source>
        <dbReference type="SAM" id="Phobius"/>
    </source>
</evidence>
<gene>
    <name evidence="2" type="ORF">CONPUDRAFT_85065</name>
</gene>
<dbReference type="RefSeq" id="XP_007773818.1">
    <property type="nucleotide sequence ID" value="XM_007775628.1"/>
</dbReference>
<evidence type="ECO:0000313" key="3">
    <source>
        <dbReference type="Proteomes" id="UP000053558"/>
    </source>
</evidence>
<feature type="transmembrane region" description="Helical" evidence="1">
    <location>
        <begin position="161"/>
        <end position="180"/>
    </location>
</feature>
<organism evidence="2 3">
    <name type="scientific">Coniophora puteana (strain RWD-64-598)</name>
    <name type="common">Brown rot fungus</name>
    <dbReference type="NCBI Taxonomy" id="741705"/>
    <lineage>
        <taxon>Eukaryota</taxon>
        <taxon>Fungi</taxon>
        <taxon>Dikarya</taxon>
        <taxon>Basidiomycota</taxon>
        <taxon>Agaricomycotina</taxon>
        <taxon>Agaricomycetes</taxon>
        <taxon>Agaricomycetidae</taxon>
        <taxon>Boletales</taxon>
        <taxon>Coniophorineae</taxon>
        <taxon>Coniophoraceae</taxon>
        <taxon>Coniophora</taxon>
    </lineage>
</organism>
<keyword evidence="1" id="KW-1133">Transmembrane helix</keyword>
<dbReference type="OMA" id="YEFARNQ"/>
<keyword evidence="3" id="KW-1185">Reference proteome</keyword>
<keyword evidence="1" id="KW-0812">Transmembrane</keyword>
<dbReference type="Proteomes" id="UP000053558">
    <property type="component" value="Unassembled WGS sequence"/>
</dbReference>
<feature type="non-terminal residue" evidence="2">
    <location>
        <position position="312"/>
    </location>
</feature>
<sequence>MEAQYWAHVETFPLARRLEEKVYRELSHAVLHASAERLTSKTSLSPFDADELDKIRDILDSLQDQLGKQSPYAVCILARLSHSFAVSRLHNFCGQPEARLDADKSVWPDDTLNMHWTFISLSIFMFGTPYSQLERLNTVWVDRTINSARWKEYISTVYDEFMGLTLYSTVMLAVDVSFLAVPNVELASLGKEDASTVATYVSIIAVVGSMTLSLLLSADARRRKSESASKAVGLLDTVSMLFGLELLAIMYSMPFALLMWGMLSFLIGFCCRVFPQAAIYTKCLCAVALLILAMTVGLPLFTWWCVKQLESI</sequence>
<evidence type="ECO:0000313" key="2">
    <source>
        <dbReference type="EMBL" id="EIW75801.1"/>
    </source>
</evidence>
<name>A0A5M3MAY4_CONPW</name>
<feature type="transmembrane region" description="Helical" evidence="1">
    <location>
        <begin position="283"/>
        <end position="304"/>
    </location>
</feature>
<protein>
    <recommendedName>
        <fullName evidence="4">Transmembrane protein</fullName>
    </recommendedName>
</protein>
<proteinExistence type="predicted"/>
<dbReference type="EMBL" id="JH711587">
    <property type="protein sequence ID" value="EIW75801.1"/>
    <property type="molecule type" value="Genomic_DNA"/>
</dbReference>
<dbReference type="OrthoDB" id="2657661at2759"/>
<dbReference type="GeneID" id="19210883"/>
<feature type="transmembrane region" description="Helical" evidence="1">
    <location>
        <begin position="200"/>
        <end position="219"/>
    </location>
</feature>
<accession>A0A5M3MAY4</accession>